<evidence type="ECO:0000313" key="1">
    <source>
        <dbReference type="EMBL" id="SPE20170.1"/>
    </source>
</evidence>
<accession>A0A2N9LA94</accession>
<evidence type="ECO:0000313" key="2">
    <source>
        <dbReference type="Proteomes" id="UP000239735"/>
    </source>
</evidence>
<sequence length="162" mass="18237">MRNGVLDYDAQYSVNRKALQRWTEERLAIRDLEDGSVEAVFRYDGTTCTNMGRPLKFVYNVKLGPREEGYPITGQRCAPGDGDLGYESMCKFIEDPTALMTAIGSENPLNGERLNAVLKWWRGVNAAGCFCEAASREHKWGLVLETIHYALAQRELAQDTEP</sequence>
<organism evidence="1 2">
    <name type="scientific">Candidatus Sulfuritelmatomonas gaucii</name>
    <dbReference type="NCBI Taxonomy" id="2043161"/>
    <lineage>
        <taxon>Bacteria</taxon>
        <taxon>Pseudomonadati</taxon>
        <taxon>Acidobacteriota</taxon>
        <taxon>Terriglobia</taxon>
        <taxon>Terriglobales</taxon>
        <taxon>Acidobacteriaceae</taxon>
        <taxon>Candidatus Sulfuritelmatomonas</taxon>
    </lineage>
</organism>
<protein>
    <submittedName>
        <fullName evidence="1">Uncharacterized protein</fullName>
    </submittedName>
</protein>
<dbReference type="Proteomes" id="UP000239735">
    <property type="component" value="Unassembled WGS sequence"/>
</dbReference>
<proteinExistence type="predicted"/>
<dbReference type="AlphaFoldDB" id="A0A2N9LA94"/>
<dbReference type="EMBL" id="OKRB01000085">
    <property type="protein sequence ID" value="SPE20170.1"/>
    <property type="molecule type" value="Genomic_DNA"/>
</dbReference>
<gene>
    <name evidence="1" type="ORF">SBA5_290024</name>
</gene>
<name>A0A2N9LA94_9BACT</name>
<reference evidence="2" key="1">
    <citation type="submission" date="2018-02" db="EMBL/GenBank/DDBJ databases">
        <authorList>
            <person name="Hausmann B."/>
        </authorList>
    </citation>
    <scope>NUCLEOTIDE SEQUENCE [LARGE SCALE GENOMIC DNA]</scope>
    <source>
        <strain evidence="2">Peat soil MAG SbA5</strain>
    </source>
</reference>